<dbReference type="FunFam" id="3.40.50.2000:FF:000040">
    <property type="entry name" value="UDP-glycosyltransferase 76C1"/>
    <property type="match status" value="1"/>
</dbReference>
<accession>A0A068UPW1</accession>
<dbReference type="Proteomes" id="UP000295252">
    <property type="component" value="Chromosome I"/>
</dbReference>
<dbReference type="InterPro" id="IPR002213">
    <property type="entry name" value="UDP_glucos_trans"/>
</dbReference>
<evidence type="ECO:0008006" key="5">
    <source>
        <dbReference type="Google" id="ProtNLM"/>
    </source>
</evidence>
<name>A0A068UPW1_COFCA</name>
<dbReference type="GO" id="GO:1900994">
    <property type="term" value="P:(-)-secologanin biosynthetic process"/>
    <property type="evidence" value="ECO:0007669"/>
    <property type="project" value="UniProtKB-ARBA"/>
</dbReference>
<dbReference type="Gene3D" id="3.40.50.2000">
    <property type="entry name" value="Glycogen Phosphorylase B"/>
    <property type="match status" value="2"/>
</dbReference>
<sequence length="460" mass="51756">MAECRARKRAVVLVPMPLQGHMTPMLQLGSILYSKGFSIVVAHSEFRPPNPLNHPEFIFHPLLDDSSGYKTSLVNLMDLISAINSNCRAPLQEYLGQLKKDQTLEGCEVACVIYDSVLFFVDSVATQLNIPGIVLRTSMASYMLLYRCIFQLQAQNLIPFPESRLQEPIPELYPLRFKDLPFSITAEISEELMDFFDSMVNIRSSVAVIFNTTDCLEHSSLSLLQKQYQVPFFPIGPFHKMAPAASTSFLEEDQTCIAWLEKQAPNSVLYVSLGSIAIINEQELTETAWGLANSGIPFLWVVRCDSVNEAQSVDHFLDGHFKESVGERGLIVKWAPQKKVLAHRAVGGFWSHCGCNSTIESICEGVPMICRPLFGDQRLNARYLTCVWKVGLEMENVWDRGSIEKATRRLMIDTEGKEMRQDMLLMKDKIEASLQKGGSSYESLIDLTQFINSFSTAARE</sequence>
<evidence type="ECO:0000256" key="2">
    <source>
        <dbReference type="ARBA" id="ARBA00022679"/>
    </source>
</evidence>
<dbReference type="SUPFAM" id="SSF53756">
    <property type="entry name" value="UDP-Glycosyltransferase/glycogen phosphorylase"/>
    <property type="match status" value="1"/>
</dbReference>
<evidence type="ECO:0000256" key="1">
    <source>
        <dbReference type="ARBA" id="ARBA00009995"/>
    </source>
</evidence>
<dbReference type="PANTHER" id="PTHR11926">
    <property type="entry name" value="GLUCOSYL/GLUCURONOSYL TRANSFERASES"/>
    <property type="match status" value="1"/>
</dbReference>
<dbReference type="Pfam" id="PF00201">
    <property type="entry name" value="UDPGT"/>
    <property type="match status" value="1"/>
</dbReference>
<dbReference type="EMBL" id="HG739124">
    <property type="protein sequence ID" value="CDP09638.1"/>
    <property type="molecule type" value="Genomic_DNA"/>
</dbReference>
<dbReference type="AlphaFoldDB" id="A0A068UPW1"/>
<keyword evidence="2" id="KW-0808">Transferase</keyword>
<dbReference type="FunFam" id="3.40.50.2000:FF:000120">
    <property type="entry name" value="UDP-glycosyltransferase 76C1"/>
    <property type="match status" value="1"/>
</dbReference>
<dbReference type="PANTHER" id="PTHR11926:SF1374">
    <property type="entry name" value="UDP-GLYCOSYLTRANSFERASE 76F1-RELATED"/>
    <property type="match status" value="1"/>
</dbReference>
<keyword evidence="4" id="KW-1185">Reference proteome</keyword>
<dbReference type="OMA" id="SATNHVC"/>
<dbReference type="Gramene" id="CDP09638">
    <property type="protein sequence ID" value="CDP09638"/>
    <property type="gene ID" value="GSCOC_T00030034001"/>
</dbReference>
<comment type="similarity">
    <text evidence="1">Belongs to the UDP-glycosyltransferase family.</text>
</comment>
<protein>
    <recommendedName>
        <fullName evidence="5">Glycosyltransferase</fullName>
    </recommendedName>
</protein>
<evidence type="ECO:0000313" key="3">
    <source>
        <dbReference type="EMBL" id="CDP09638.1"/>
    </source>
</evidence>
<proteinExistence type="inferred from homology"/>
<organism evidence="3 4">
    <name type="scientific">Coffea canephora</name>
    <name type="common">Robusta coffee</name>
    <dbReference type="NCBI Taxonomy" id="49390"/>
    <lineage>
        <taxon>Eukaryota</taxon>
        <taxon>Viridiplantae</taxon>
        <taxon>Streptophyta</taxon>
        <taxon>Embryophyta</taxon>
        <taxon>Tracheophyta</taxon>
        <taxon>Spermatophyta</taxon>
        <taxon>Magnoliopsida</taxon>
        <taxon>eudicotyledons</taxon>
        <taxon>Gunneridae</taxon>
        <taxon>Pentapetalae</taxon>
        <taxon>asterids</taxon>
        <taxon>lamiids</taxon>
        <taxon>Gentianales</taxon>
        <taxon>Rubiaceae</taxon>
        <taxon>Ixoroideae</taxon>
        <taxon>Gardenieae complex</taxon>
        <taxon>Bertiereae - Coffeeae clade</taxon>
        <taxon>Coffeeae</taxon>
        <taxon>Coffea</taxon>
    </lineage>
</organism>
<dbReference type="CDD" id="cd03784">
    <property type="entry name" value="GT1_Gtf-like"/>
    <property type="match status" value="1"/>
</dbReference>
<dbReference type="PhylomeDB" id="A0A068UPW1"/>
<gene>
    <name evidence="3" type="ORF">GSCOC_T00030034001</name>
</gene>
<dbReference type="GO" id="GO:0080044">
    <property type="term" value="F:quercetin 7-O-glucosyltransferase activity"/>
    <property type="evidence" value="ECO:0007669"/>
    <property type="project" value="TreeGrafter"/>
</dbReference>
<dbReference type="GO" id="GO:0080043">
    <property type="term" value="F:quercetin 3-O-glucosyltransferase activity"/>
    <property type="evidence" value="ECO:0007669"/>
    <property type="project" value="TreeGrafter"/>
</dbReference>
<dbReference type="OrthoDB" id="5835829at2759"/>
<dbReference type="InParanoid" id="A0A068UPW1"/>
<reference evidence="4" key="1">
    <citation type="journal article" date="2014" name="Science">
        <title>The coffee genome provides insight into the convergent evolution of caffeine biosynthesis.</title>
        <authorList>
            <person name="Denoeud F."/>
            <person name="Carretero-Paulet L."/>
            <person name="Dereeper A."/>
            <person name="Droc G."/>
            <person name="Guyot R."/>
            <person name="Pietrella M."/>
            <person name="Zheng C."/>
            <person name="Alberti A."/>
            <person name="Anthony F."/>
            <person name="Aprea G."/>
            <person name="Aury J.M."/>
            <person name="Bento P."/>
            <person name="Bernard M."/>
            <person name="Bocs S."/>
            <person name="Campa C."/>
            <person name="Cenci A."/>
            <person name="Combes M.C."/>
            <person name="Crouzillat D."/>
            <person name="Da Silva C."/>
            <person name="Daddiego L."/>
            <person name="De Bellis F."/>
            <person name="Dussert S."/>
            <person name="Garsmeur O."/>
            <person name="Gayraud T."/>
            <person name="Guignon V."/>
            <person name="Jahn K."/>
            <person name="Jamilloux V."/>
            <person name="Joet T."/>
            <person name="Labadie K."/>
            <person name="Lan T."/>
            <person name="Leclercq J."/>
            <person name="Lepelley M."/>
            <person name="Leroy T."/>
            <person name="Li L.T."/>
            <person name="Librado P."/>
            <person name="Lopez L."/>
            <person name="Munoz A."/>
            <person name="Noel B."/>
            <person name="Pallavicini A."/>
            <person name="Perrotta G."/>
            <person name="Poncet V."/>
            <person name="Pot D."/>
            <person name="Priyono X."/>
            <person name="Rigoreau M."/>
            <person name="Rouard M."/>
            <person name="Rozas J."/>
            <person name="Tranchant-Dubreuil C."/>
            <person name="VanBuren R."/>
            <person name="Zhang Q."/>
            <person name="Andrade A.C."/>
            <person name="Argout X."/>
            <person name="Bertrand B."/>
            <person name="de Kochko A."/>
            <person name="Graziosi G."/>
            <person name="Henry R.J."/>
            <person name="Jayarama X."/>
            <person name="Ming R."/>
            <person name="Nagai C."/>
            <person name="Rounsley S."/>
            <person name="Sankoff D."/>
            <person name="Giuliano G."/>
            <person name="Albert V.A."/>
            <person name="Wincker P."/>
            <person name="Lashermes P."/>
        </authorList>
    </citation>
    <scope>NUCLEOTIDE SEQUENCE [LARGE SCALE GENOMIC DNA]</scope>
    <source>
        <strain evidence="4">cv. DH200-94</strain>
    </source>
</reference>
<evidence type="ECO:0000313" key="4">
    <source>
        <dbReference type="Proteomes" id="UP000295252"/>
    </source>
</evidence>
<dbReference type="FunCoup" id="A0A068UPW1">
    <property type="interactions" value="216"/>
</dbReference>